<proteinExistence type="inferred from homology"/>
<dbReference type="Pfam" id="PF09497">
    <property type="entry name" value="Med12"/>
    <property type="match status" value="1"/>
</dbReference>
<dbReference type="GO" id="GO:0006357">
    <property type="term" value="P:regulation of transcription by RNA polymerase II"/>
    <property type="evidence" value="ECO:0007669"/>
    <property type="project" value="InterPro"/>
</dbReference>
<feature type="non-terminal residue" evidence="11">
    <location>
        <position position="1"/>
    </location>
</feature>
<reference evidence="11" key="3">
    <citation type="submission" date="2025-08" db="UniProtKB">
        <authorList>
            <consortium name="RefSeq"/>
        </authorList>
    </citation>
    <scope>IDENTIFICATION</scope>
    <source>
        <strain evidence="11">CBS 342.82</strain>
    </source>
</reference>
<evidence type="ECO:0000313" key="10">
    <source>
        <dbReference type="Proteomes" id="UP000504637"/>
    </source>
</evidence>
<evidence type="ECO:0000256" key="2">
    <source>
        <dbReference type="ARBA" id="ARBA00010289"/>
    </source>
</evidence>
<feature type="region of interest" description="Disordered" evidence="8">
    <location>
        <begin position="1"/>
        <end position="26"/>
    </location>
</feature>
<feature type="domain" description="Mediator complex subunit Med12" evidence="9">
    <location>
        <begin position="146"/>
        <end position="209"/>
    </location>
</feature>
<keyword evidence="5" id="KW-0804">Transcription</keyword>
<evidence type="ECO:0000256" key="3">
    <source>
        <dbReference type="ARBA" id="ARBA00019622"/>
    </source>
</evidence>
<keyword evidence="6" id="KW-0539">Nucleus</keyword>
<dbReference type="GO" id="GO:0003712">
    <property type="term" value="F:transcription coregulator activity"/>
    <property type="evidence" value="ECO:0007669"/>
    <property type="project" value="InterPro"/>
</dbReference>
<evidence type="ECO:0000256" key="7">
    <source>
        <dbReference type="ARBA" id="ARBA00032010"/>
    </source>
</evidence>
<gene>
    <name evidence="11" type="ORF">K489DRAFT_306392</name>
</gene>
<keyword evidence="4" id="KW-0805">Transcription regulation</keyword>
<dbReference type="PANTHER" id="PTHR46567">
    <property type="entry name" value="MEDIATOR OF RNA POLYMERASE II TRANSCRIPTION SUBUNIT 12"/>
    <property type="match status" value="1"/>
</dbReference>
<protein>
    <recommendedName>
        <fullName evidence="3">Mediator of RNA polymerase II transcription subunit 12</fullName>
    </recommendedName>
    <alternativeName>
        <fullName evidence="7">Mediator complex subunit 12</fullName>
    </alternativeName>
</protein>
<feature type="non-terminal residue" evidence="11">
    <location>
        <position position="274"/>
    </location>
</feature>
<dbReference type="SMART" id="SM01281">
    <property type="entry name" value="Med12"/>
    <property type="match status" value="1"/>
</dbReference>
<dbReference type="GeneID" id="54358366"/>
<sequence length="274" mass="30011">EGEEEESDTPHKIIAGSPLPQMSKSSSLTMNKNVHVNRGAKTLKSRQALDLTPPTMATRIPTAKLVADFSPWTGRQPEDNLNETVIRNGYFDKAPGPNATETTSACSIIWPGLTQKNSVALSMLSTVFASAMEKRQQLGRHTAPSAFKPPPRVTITDSKREAWLRDLANPAVPLRKQARNIPYGIRGKLLMEQCAAKNIPLARAVWLAKCVGANELRAFRRKGVGNGPAAATAAVISGELKWVREWTLHVLQFLESVISTCGQTADWKARMDYA</sequence>
<dbReference type="GO" id="GO:0016592">
    <property type="term" value="C:mediator complex"/>
    <property type="evidence" value="ECO:0007669"/>
    <property type="project" value="InterPro"/>
</dbReference>
<evidence type="ECO:0000256" key="4">
    <source>
        <dbReference type="ARBA" id="ARBA00023015"/>
    </source>
</evidence>
<reference evidence="11" key="2">
    <citation type="submission" date="2020-04" db="EMBL/GenBank/DDBJ databases">
        <authorList>
            <consortium name="NCBI Genome Project"/>
        </authorList>
    </citation>
    <scope>NUCLEOTIDE SEQUENCE</scope>
    <source>
        <strain evidence="11">CBS 342.82</strain>
    </source>
</reference>
<organism evidence="11">
    <name type="scientific">Dissoconium aciculare CBS 342.82</name>
    <dbReference type="NCBI Taxonomy" id="1314786"/>
    <lineage>
        <taxon>Eukaryota</taxon>
        <taxon>Fungi</taxon>
        <taxon>Dikarya</taxon>
        <taxon>Ascomycota</taxon>
        <taxon>Pezizomycotina</taxon>
        <taxon>Dothideomycetes</taxon>
        <taxon>Dothideomycetidae</taxon>
        <taxon>Mycosphaerellales</taxon>
        <taxon>Dissoconiaceae</taxon>
        <taxon>Dissoconium</taxon>
    </lineage>
</organism>
<dbReference type="RefSeq" id="XP_033456363.1">
    <property type="nucleotide sequence ID" value="XM_033600566.1"/>
</dbReference>
<evidence type="ECO:0000256" key="1">
    <source>
        <dbReference type="ARBA" id="ARBA00004123"/>
    </source>
</evidence>
<dbReference type="InterPro" id="IPR019035">
    <property type="entry name" value="Mediator_Med12"/>
</dbReference>
<comment type="subcellular location">
    <subcellularLocation>
        <location evidence="1">Nucleus</location>
    </subcellularLocation>
</comment>
<evidence type="ECO:0000313" key="11">
    <source>
        <dbReference type="RefSeq" id="XP_033456363.1"/>
    </source>
</evidence>
<dbReference type="OrthoDB" id="20828at2759"/>
<name>A0A6J3LXG4_9PEZI</name>
<keyword evidence="10" id="KW-1185">Reference proteome</keyword>
<evidence type="ECO:0000256" key="6">
    <source>
        <dbReference type="ARBA" id="ARBA00023242"/>
    </source>
</evidence>
<dbReference type="PANTHER" id="PTHR46567:SF1">
    <property type="entry name" value="MEDIATOR OF RNA POLYMERASE II TRANSCRIPTION SUBUNIT 12"/>
    <property type="match status" value="1"/>
</dbReference>
<dbReference type="Proteomes" id="UP000504637">
    <property type="component" value="Unplaced"/>
</dbReference>
<dbReference type="AlphaFoldDB" id="A0A6J3LXG4"/>
<evidence type="ECO:0000256" key="5">
    <source>
        <dbReference type="ARBA" id="ARBA00023163"/>
    </source>
</evidence>
<evidence type="ECO:0000259" key="9">
    <source>
        <dbReference type="SMART" id="SM01281"/>
    </source>
</evidence>
<reference evidence="11" key="1">
    <citation type="submission" date="2020-01" db="EMBL/GenBank/DDBJ databases">
        <authorList>
            <consortium name="DOE Joint Genome Institute"/>
            <person name="Haridas S."/>
            <person name="Albert R."/>
            <person name="Binder M."/>
            <person name="Bloem J."/>
            <person name="Labutti K."/>
            <person name="Salamov A."/>
            <person name="Andreopoulos B."/>
            <person name="Baker S.E."/>
            <person name="Barry K."/>
            <person name="Bills G."/>
            <person name="Bluhm B.H."/>
            <person name="Cannon C."/>
            <person name="Castanera R."/>
            <person name="Culley D.E."/>
            <person name="Daum C."/>
            <person name="Ezra D."/>
            <person name="Gonzalez J.B."/>
            <person name="Henrissat B."/>
            <person name="Kuo A."/>
            <person name="Liang C."/>
            <person name="Lipzen A."/>
            <person name="Lutzoni F."/>
            <person name="Magnuson J."/>
            <person name="Mondo S."/>
            <person name="Nolan M."/>
            <person name="Ohm R."/>
            <person name="Pangilinan J."/>
            <person name="Park H.-J."/>
            <person name="Ramirez L."/>
            <person name="Alfaro M."/>
            <person name="Sun H."/>
            <person name="Tritt A."/>
            <person name="Yoshinaga Y."/>
            <person name="Zwiers L.-H."/>
            <person name="Turgeon B.G."/>
            <person name="Goodwin S.B."/>
            <person name="Spatafora J.W."/>
            <person name="Crous P.W."/>
            <person name="Grigoriev I.V."/>
        </authorList>
    </citation>
    <scope>NUCLEOTIDE SEQUENCE</scope>
    <source>
        <strain evidence="11">CBS 342.82</strain>
    </source>
</reference>
<accession>A0A6J3LXG4</accession>
<comment type="similarity">
    <text evidence="2">Belongs to the Mediator complex subunit 12 family.</text>
</comment>
<evidence type="ECO:0000256" key="8">
    <source>
        <dbReference type="SAM" id="MobiDB-lite"/>
    </source>
</evidence>